<dbReference type="HAMAP" id="MF_00040">
    <property type="entry name" value="RRF"/>
    <property type="match status" value="1"/>
</dbReference>
<keyword evidence="3 6" id="KW-0963">Cytoplasm</keyword>
<dbReference type="RefSeq" id="WP_025300559.1">
    <property type="nucleotide sequence ID" value="NZ_CP006745.1"/>
</dbReference>
<dbReference type="Gene3D" id="3.30.1360.40">
    <property type="match status" value="1"/>
</dbReference>
<dbReference type="Gene3D" id="1.10.132.20">
    <property type="entry name" value="Ribosome-recycling factor"/>
    <property type="match status" value="1"/>
</dbReference>
<dbReference type="PATRIC" id="fig|1401328.3.peg.451"/>
<dbReference type="InterPro" id="IPR023584">
    <property type="entry name" value="Ribosome_recyc_fac_dom"/>
</dbReference>
<dbReference type="FunFam" id="1.10.132.20:FF:000001">
    <property type="entry name" value="Ribosome-recycling factor"/>
    <property type="match status" value="1"/>
</dbReference>
<evidence type="ECO:0000256" key="1">
    <source>
        <dbReference type="ARBA" id="ARBA00004496"/>
    </source>
</evidence>
<dbReference type="STRING" id="1401328.P856_462"/>
<reference evidence="8 9" key="1">
    <citation type="journal article" date="2013" name="PLoS ONE">
        <title>Bacterial endosymbiosis in a chordate host: long-term co-evolution and conservation of secondary metabolism.</title>
        <authorList>
            <person name="Kwan J.C."/>
            <person name="Schmidt E.W."/>
        </authorList>
    </citation>
    <scope>NUCLEOTIDE SEQUENCE [LARGE SCALE GENOMIC DNA]</scope>
    <source>
        <strain evidence="9">faulkneri L5</strain>
    </source>
</reference>
<dbReference type="FunFam" id="3.30.1360.40:FF:000001">
    <property type="entry name" value="Ribosome-recycling factor"/>
    <property type="match status" value="1"/>
</dbReference>
<evidence type="ECO:0000256" key="6">
    <source>
        <dbReference type="HAMAP-Rule" id="MF_00040"/>
    </source>
</evidence>
<organism evidence="8 9">
    <name type="scientific">Candidatus Endolissoclinum faulkneri L5</name>
    <dbReference type="NCBI Taxonomy" id="1401328"/>
    <lineage>
        <taxon>Bacteria</taxon>
        <taxon>Pseudomonadati</taxon>
        <taxon>Pseudomonadota</taxon>
        <taxon>Alphaproteobacteria</taxon>
        <taxon>Rhodospirillales</taxon>
        <taxon>Rhodospirillaceae</taxon>
        <taxon>Candidatus Endolissoclinum</taxon>
    </lineage>
</organism>
<dbReference type="Pfam" id="PF01765">
    <property type="entry name" value="RRF"/>
    <property type="match status" value="1"/>
</dbReference>
<comment type="subcellular location">
    <subcellularLocation>
        <location evidence="1 6">Cytoplasm</location>
    </subcellularLocation>
</comment>
<dbReference type="InterPro" id="IPR002661">
    <property type="entry name" value="Ribosome_recyc_fac"/>
</dbReference>
<dbReference type="GO" id="GO:0002184">
    <property type="term" value="P:cytoplasmic translational termination"/>
    <property type="evidence" value="ECO:0007669"/>
    <property type="project" value="TreeGrafter"/>
</dbReference>
<evidence type="ECO:0000259" key="7">
    <source>
        <dbReference type="Pfam" id="PF01765"/>
    </source>
</evidence>
<comment type="function">
    <text evidence="5 6">Responsible for the release of ribosomes from messenger RNA at the termination of protein biosynthesis. May increase the efficiency of translation by recycling ribosomes from one round of translation to another.</text>
</comment>
<dbReference type="GO" id="GO:0005829">
    <property type="term" value="C:cytosol"/>
    <property type="evidence" value="ECO:0007669"/>
    <property type="project" value="GOC"/>
</dbReference>
<dbReference type="PANTHER" id="PTHR20982:SF3">
    <property type="entry name" value="MITOCHONDRIAL RIBOSOME RECYCLING FACTOR PSEUDO 1"/>
    <property type="match status" value="1"/>
</dbReference>
<gene>
    <name evidence="6 8" type="primary">frr</name>
    <name evidence="8" type="ORF">P856_462</name>
</gene>
<dbReference type="PANTHER" id="PTHR20982">
    <property type="entry name" value="RIBOSOME RECYCLING FACTOR"/>
    <property type="match status" value="1"/>
</dbReference>
<keyword evidence="4 6" id="KW-0648">Protein biosynthesis</keyword>
<evidence type="ECO:0000313" key="8">
    <source>
        <dbReference type="EMBL" id="AHC73680.1"/>
    </source>
</evidence>
<dbReference type="AlphaFoldDB" id="V9TWK5"/>
<dbReference type="InterPro" id="IPR036191">
    <property type="entry name" value="RRF_sf"/>
</dbReference>
<dbReference type="OrthoDB" id="9804006at2"/>
<dbReference type="Proteomes" id="UP000018700">
    <property type="component" value="Chromosome"/>
</dbReference>
<evidence type="ECO:0000256" key="4">
    <source>
        <dbReference type="ARBA" id="ARBA00022917"/>
    </source>
</evidence>
<sequence>MTKLDLDDIQRRMNGAVANLKSQFCSLRSGRASVNMLDSVMVDAYGTKIPVNQVSTISVIEHRMLSVQVWDVGMSKVVEKAIRDSDLGLNPQSCGKLIHIPLPDLSEERSKRLKKIAAKYAENAKVAVRNVRRDGMDILKKLEKDSSLSRDDRRLYEQDIQEFTKTHVKEIDEALEEKDKDIMQV</sequence>
<evidence type="ECO:0000256" key="5">
    <source>
        <dbReference type="ARBA" id="ARBA00025050"/>
    </source>
</evidence>
<feature type="domain" description="Ribosome recycling factor" evidence="7">
    <location>
        <begin position="20"/>
        <end position="183"/>
    </location>
</feature>
<dbReference type="GO" id="GO:0043023">
    <property type="term" value="F:ribosomal large subunit binding"/>
    <property type="evidence" value="ECO:0007669"/>
    <property type="project" value="TreeGrafter"/>
</dbReference>
<proteinExistence type="inferred from homology"/>
<evidence type="ECO:0000256" key="3">
    <source>
        <dbReference type="ARBA" id="ARBA00022490"/>
    </source>
</evidence>
<dbReference type="NCBIfam" id="TIGR00496">
    <property type="entry name" value="frr"/>
    <property type="match status" value="1"/>
</dbReference>
<dbReference type="SUPFAM" id="SSF55194">
    <property type="entry name" value="Ribosome recycling factor, RRF"/>
    <property type="match status" value="1"/>
</dbReference>
<dbReference type="HOGENOM" id="CLU_073981_2_0_5"/>
<evidence type="ECO:0000313" key="9">
    <source>
        <dbReference type="Proteomes" id="UP000018700"/>
    </source>
</evidence>
<name>V9TWK5_9PROT</name>
<keyword evidence="9" id="KW-1185">Reference proteome</keyword>
<comment type="similarity">
    <text evidence="2 6">Belongs to the RRF family.</text>
</comment>
<evidence type="ECO:0000256" key="2">
    <source>
        <dbReference type="ARBA" id="ARBA00005912"/>
    </source>
</evidence>
<accession>V9TWK5</accession>
<dbReference type="KEGG" id="efk:P856_462"/>
<dbReference type="eggNOG" id="COG0233">
    <property type="taxonomic scope" value="Bacteria"/>
</dbReference>
<dbReference type="EMBL" id="CP006745">
    <property type="protein sequence ID" value="AHC73680.1"/>
    <property type="molecule type" value="Genomic_DNA"/>
</dbReference>
<protein>
    <recommendedName>
        <fullName evidence="6">Ribosome-recycling factor</fullName>
        <shortName evidence="6">RRF</shortName>
    </recommendedName>
    <alternativeName>
        <fullName evidence="6">Ribosome-releasing factor</fullName>
    </alternativeName>
</protein>
<dbReference type="CDD" id="cd00520">
    <property type="entry name" value="RRF"/>
    <property type="match status" value="1"/>
</dbReference>